<dbReference type="EMBL" id="AGBW02007801">
    <property type="protein sequence ID" value="OWR54538.1"/>
    <property type="molecule type" value="Genomic_DNA"/>
</dbReference>
<dbReference type="SUPFAM" id="SSF52540">
    <property type="entry name" value="P-loop containing nucleoside triphosphate hydrolases"/>
    <property type="match status" value="1"/>
</dbReference>
<comment type="caution">
    <text evidence="2">The sequence shown here is derived from an EMBL/GenBank/DDBJ whole genome shotgun (WGS) entry which is preliminary data.</text>
</comment>
<protein>
    <submittedName>
        <fullName evidence="2">Ras-related protein Rab-26 isoform 1</fullName>
    </submittedName>
</protein>
<dbReference type="eggNOG" id="KOG0083">
    <property type="taxonomic scope" value="Eukaryota"/>
</dbReference>
<keyword evidence="3" id="KW-1185">Reference proteome</keyword>
<feature type="non-terminal residue" evidence="2">
    <location>
        <position position="1"/>
    </location>
</feature>
<dbReference type="STRING" id="278856.A0A212FLB1"/>
<sequence>HGGTDDSMSDDVFEEDTLRAPAQRSTPSPTGYRDYRPDRQRCTVDDDMPIHKTILLGDSGVGKTSLLVQFETGKFQPGNFSATVGIGFTRPGGGCGGAEGFPRRDLGFTSSRYRNVGLTVPWDSA</sequence>
<gene>
    <name evidence="2" type="ORF">KGM_213046B</name>
</gene>
<evidence type="ECO:0000256" key="1">
    <source>
        <dbReference type="SAM" id="MobiDB-lite"/>
    </source>
</evidence>
<reference evidence="2 3" key="1">
    <citation type="journal article" date="2011" name="Cell">
        <title>The monarch butterfly genome yields insights into long-distance migration.</title>
        <authorList>
            <person name="Zhan S."/>
            <person name="Merlin C."/>
            <person name="Boore J.L."/>
            <person name="Reppert S.M."/>
        </authorList>
    </citation>
    <scope>NUCLEOTIDE SEQUENCE [LARGE SCALE GENOMIC DNA]</scope>
    <source>
        <strain evidence="2">F-2</strain>
    </source>
</reference>
<dbReference type="GO" id="GO:0003924">
    <property type="term" value="F:GTPase activity"/>
    <property type="evidence" value="ECO:0007669"/>
    <property type="project" value="InterPro"/>
</dbReference>
<dbReference type="GO" id="GO:0005525">
    <property type="term" value="F:GTP binding"/>
    <property type="evidence" value="ECO:0007669"/>
    <property type="project" value="InterPro"/>
</dbReference>
<dbReference type="AlphaFoldDB" id="A0A212FLB1"/>
<evidence type="ECO:0000313" key="2">
    <source>
        <dbReference type="EMBL" id="OWR54538.1"/>
    </source>
</evidence>
<dbReference type="InterPro" id="IPR001806">
    <property type="entry name" value="Small_GTPase"/>
</dbReference>
<dbReference type="KEGG" id="dpl:KGM_213046B"/>
<dbReference type="Proteomes" id="UP000007151">
    <property type="component" value="Unassembled WGS sequence"/>
</dbReference>
<organism evidence="2 3">
    <name type="scientific">Danaus plexippus plexippus</name>
    <dbReference type="NCBI Taxonomy" id="278856"/>
    <lineage>
        <taxon>Eukaryota</taxon>
        <taxon>Metazoa</taxon>
        <taxon>Ecdysozoa</taxon>
        <taxon>Arthropoda</taxon>
        <taxon>Hexapoda</taxon>
        <taxon>Insecta</taxon>
        <taxon>Pterygota</taxon>
        <taxon>Neoptera</taxon>
        <taxon>Endopterygota</taxon>
        <taxon>Lepidoptera</taxon>
        <taxon>Glossata</taxon>
        <taxon>Ditrysia</taxon>
        <taxon>Papilionoidea</taxon>
        <taxon>Nymphalidae</taxon>
        <taxon>Danainae</taxon>
        <taxon>Danaini</taxon>
        <taxon>Danaina</taxon>
        <taxon>Danaus</taxon>
        <taxon>Danaus</taxon>
    </lineage>
</organism>
<dbReference type="Pfam" id="PF00071">
    <property type="entry name" value="Ras"/>
    <property type="match status" value="1"/>
</dbReference>
<evidence type="ECO:0000313" key="3">
    <source>
        <dbReference type="Proteomes" id="UP000007151"/>
    </source>
</evidence>
<name>A0A212FLB1_DANPL</name>
<dbReference type="Gene3D" id="3.40.50.300">
    <property type="entry name" value="P-loop containing nucleotide triphosphate hydrolases"/>
    <property type="match status" value="1"/>
</dbReference>
<dbReference type="InParanoid" id="A0A212FLB1"/>
<proteinExistence type="predicted"/>
<dbReference type="InterPro" id="IPR027417">
    <property type="entry name" value="P-loop_NTPase"/>
</dbReference>
<accession>A0A212FLB1</accession>
<feature type="region of interest" description="Disordered" evidence="1">
    <location>
        <begin position="1"/>
        <end position="43"/>
    </location>
</feature>
<feature type="compositionally biased region" description="Basic and acidic residues" evidence="1">
    <location>
        <begin position="33"/>
        <end position="43"/>
    </location>
</feature>